<feature type="compositionally biased region" description="Low complexity" evidence="7">
    <location>
        <begin position="65"/>
        <end position="75"/>
    </location>
</feature>
<evidence type="ECO:0000256" key="7">
    <source>
        <dbReference type="SAM" id="MobiDB-lite"/>
    </source>
</evidence>
<dbReference type="OrthoDB" id="3204217at2759"/>
<feature type="region of interest" description="Disordered" evidence="7">
    <location>
        <begin position="1"/>
        <end position="89"/>
    </location>
</feature>
<dbReference type="Proteomes" id="UP000305067">
    <property type="component" value="Unassembled WGS sequence"/>
</dbReference>
<dbReference type="InterPro" id="IPR024318">
    <property type="entry name" value="Nro1/ETT1"/>
</dbReference>
<evidence type="ECO:0000256" key="1">
    <source>
        <dbReference type="ARBA" id="ARBA00004123"/>
    </source>
</evidence>
<feature type="compositionally biased region" description="Low complexity" evidence="7">
    <location>
        <begin position="10"/>
        <end position="44"/>
    </location>
</feature>
<gene>
    <name evidence="8" type="ORF">BDV98DRAFT_566771</name>
</gene>
<evidence type="ECO:0000313" key="8">
    <source>
        <dbReference type="EMBL" id="TFL02148.1"/>
    </source>
</evidence>
<evidence type="ECO:0000256" key="3">
    <source>
        <dbReference type="ARBA" id="ARBA00023015"/>
    </source>
</evidence>
<evidence type="ECO:0000256" key="4">
    <source>
        <dbReference type="ARBA" id="ARBA00023163"/>
    </source>
</evidence>
<feature type="coiled-coil region" evidence="6">
    <location>
        <begin position="524"/>
        <end position="568"/>
    </location>
</feature>
<keyword evidence="4" id="KW-0804">Transcription</keyword>
<protein>
    <submittedName>
        <fullName evidence="8">Uncharacterized protein</fullName>
    </submittedName>
</protein>
<evidence type="ECO:0000256" key="5">
    <source>
        <dbReference type="ARBA" id="ARBA00023242"/>
    </source>
</evidence>
<dbReference type="PANTHER" id="PTHR28290:SF1">
    <property type="entry name" value="ENHANCER OF TRANSLATION TERMINATION 1"/>
    <property type="match status" value="1"/>
</dbReference>
<comment type="similarity">
    <text evidence="2">Belongs to the ETT1 family.</text>
</comment>
<feature type="compositionally biased region" description="Acidic residues" evidence="7">
    <location>
        <begin position="76"/>
        <end position="87"/>
    </location>
</feature>
<dbReference type="STRING" id="1884261.A0A5C3QLD3"/>
<proteinExistence type="inferred from homology"/>
<dbReference type="AlphaFoldDB" id="A0A5C3QLD3"/>
<feature type="compositionally biased region" description="Basic residues" evidence="7">
    <location>
        <begin position="45"/>
        <end position="54"/>
    </location>
</feature>
<sequence>MLPQAPGRTLSYASSSSSYSTSSSSSSSAASLPSYGAASPSPSLKRPRGLWRTRVKVDTNPFTASRPRSSSPSLDSDSDGYDDELDCQSEISSSSSYKRRRHLPDFCRSTDYCWDDIHSNYCPSKELDPHHQRTERCSQRTRPMDTTSTACEGVHLSKKNTCDYSDWQDLKDLFARAAASYEVNDVAETLPLLRGVIHECHRFLVIYPDPSILFTSPVFSAPQQPEKPVSVSAATAPRERLDWNYNDPEVKLPQAPSTCAKFKRCVEIPTSFHTIMGTALFLFGNLISQEPQAVLPGEPDTPAPYWLAALDVFETGENLPSRTNSQGCCCPEDWRMAIVWGRTLVALADETITRSRQAMSDAGDDGSFMTAAAEFAADEHNWPADSPFATIASRRPPVTRRMSLSTASPNDLLVLAMDQFSRGIFHMPHLSSSSCSSKPTFVNGAPSAAPNTPHFSRAKELFTLASEVLFVAEQIDDLSERRYWASWADSVFNQLKNEANMDTWKAPITKARARCWLIVGTSRAEELEESLENGEMDILQTEDASDARDALKKAISFLERAVDLTEADDEEETKEFRSFLTEALLTIANLIEDESQREAYYSQAQTVAGDDVNLDFMDVDESH</sequence>
<comment type="subcellular location">
    <subcellularLocation>
        <location evidence="1">Nucleus</location>
    </subcellularLocation>
</comment>
<organism evidence="8 9">
    <name type="scientific">Pterulicium gracile</name>
    <dbReference type="NCBI Taxonomy" id="1884261"/>
    <lineage>
        <taxon>Eukaryota</taxon>
        <taxon>Fungi</taxon>
        <taxon>Dikarya</taxon>
        <taxon>Basidiomycota</taxon>
        <taxon>Agaricomycotina</taxon>
        <taxon>Agaricomycetes</taxon>
        <taxon>Agaricomycetidae</taxon>
        <taxon>Agaricales</taxon>
        <taxon>Pleurotineae</taxon>
        <taxon>Pterulaceae</taxon>
        <taxon>Pterulicium</taxon>
    </lineage>
</organism>
<accession>A0A5C3QLD3</accession>
<dbReference type="PANTHER" id="PTHR28290">
    <property type="entry name" value="ENHANCER OF TRANSLATION TERMINATION 1"/>
    <property type="match status" value="1"/>
</dbReference>
<keyword evidence="5" id="KW-0539">Nucleus</keyword>
<keyword evidence="9" id="KW-1185">Reference proteome</keyword>
<evidence type="ECO:0000256" key="2">
    <source>
        <dbReference type="ARBA" id="ARBA00007273"/>
    </source>
</evidence>
<dbReference type="GO" id="GO:2000640">
    <property type="term" value="P:positive regulation of SREBP signaling pathway"/>
    <property type="evidence" value="ECO:0007669"/>
    <property type="project" value="TreeGrafter"/>
</dbReference>
<keyword evidence="6" id="KW-0175">Coiled coil</keyword>
<evidence type="ECO:0000256" key="6">
    <source>
        <dbReference type="SAM" id="Coils"/>
    </source>
</evidence>
<dbReference type="GO" id="GO:0005634">
    <property type="term" value="C:nucleus"/>
    <property type="evidence" value="ECO:0007669"/>
    <property type="project" value="UniProtKB-SubCell"/>
</dbReference>
<dbReference type="EMBL" id="ML178823">
    <property type="protein sequence ID" value="TFL02148.1"/>
    <property type="molecule type" value="Genomic_DNA"/>
</dbReference>
<keyword evidence="3" id="KW-0805">Transcription regulation</keyword>
<evidence type="ECO:0000313" key="9">
    <source>
        <dbReference type="Proteomes" id="UP000305067"/>
    </source>
</evidence>
<reference evidence="8 9" key="1">
    <citation type="journal article" date="2019" name="Nat. Ecol. Evol.">
        <title>Megaphylogeny resolves global patterns of mushroom evolution.</title>
        <authorList>
            <person name="Varga T."/>
            <person name="Krizsan K."/>
            <person name="Foldi C."/>
            <person name="Dima B."/>
            <person name="Sanchez-Garcia M."/>
            <person name="Sanchez-Ramirez S."/>
            <person name="Szollosi G.J."/>
            <person name="Szarkandi J.G."/>
            <person name="Papp V."/>
            <person name="Albert L."/>
            <person name="Andreopoulos W."/>
            <person name="Angelini C."/>
            <person name="Antonin V."/>
            <person name="Barry K.W."/>
            <person name="Bougher N.L."/>
            <person name="Buchanan P."/>
            <person name="Buyck B."/>
            <person name="Bense V."/>
            <person name="Catcheside P."/>
            <person name="Chovatia M."/>
            <person name="Cooper J."/>
            <person name="Damon W."/>
            <person name="Desjardin D."/>
            <person name="Finy P."/>
            <person name="Geml J."/>
            <person name="Haridas S."/>
            <person name="Hughes K."/>
            <person name="Justo A."/>
            <person name="Karasinski D."/>
            <person name="Kautmanova I."/>
            <person name="Kiss B."/>
            <person name="Kocsube S."/>
            <person name="Kotiranta H."/>
            <person name="LaButti K.M."/>
            <person name="Lechner B.E."/>
            <person name="Liimatainen K."/>
            <person name="Lipzen A."/>
            <person name="Lukacs Z."/>
            <person name="Mihaltcheva S."/>
            <person name="Morgado L.N."/>
            <person name="Niskanen T."/>
            <person name="Noordeloos M.E."/>
            <person name="Ohm R.A."/>
            <person name="Ortiz-Santana B."/>
            <person name="Ovrebo C."/>
            <person name="Racz N."/>
            <person name="Riley R."/>
            <person name="Savchenko A."/>
            <person name="Shiryaev A."/>
            <person name="Soop K."/>
            <person name="Spirin V."/>
            <person name="Szebenyi C."/>
            <person name="Tomsovsky M."/>
            <person name="Tulloss R.E."/>
            <person name="Uehling J."/>
            <person name="Grigoriev I.V."/>
            <person name="Vagvolgyi C."/>
            <person name="Papp T."/>
            <person name="Martin F.M."/>
            <person name="Miettinen O."/>
            <person name="Hibbett D.S."/>
            <person name="Nagy L.G."/>
        </authorList>
    </citation>
    <scope>NUCLEOTIDE SEQUENCE [LARGE SCALE GENOMIC DNA]</scope>
    <source>
        <strain evidence="8 9">CBS 309.79</strain>
    </source>
</reference>
<name>A0A5C3QLD3_9AGAR</name>